<dbReference type="HOGENOM" id="CLU_361186_0_0_2"/>
<feature type="binding site" evidence="8">
    <location>
        <position position="90"/>
    </location>
    <ligand>
        <name>[4Fe-4S] cluster</name>
        <dbReference type="ChEBI" id="CHEBI:49883"/>
        <label>2</label>
    </ligand>
</feature>
<comment type="function">
    <text evidence="8">Part of the ACDS complex that catalyzes the reversible cleavage of acetyl-CoA, allowing autotrophic growth from CO(2). The alpha-epsilon subcomponent functions as a carbon monoxide dehydrogenase.</text>
</comment>
<comment type="cofactor">
    <cofactor evidence="8">
        <name>[4Fe-4S] cluster</name>
        <dbReference type="ChEBI" id="CHEBI:49883"/>
    </cofactor>
    <text evidence="8">Binds 7 [4Fe-4S] clusters per heterotetramer.</text>
</comment>
<dbReference type="eggNOG" id="arCOG02428">
    <property type="taxonomic scope" value="Archaea"/>
</dbReference>
<dbReference type="GO" id="GO:0050418">
    <property type="term" value="F:hydroxylamine reductase activity"/>
    <property type="evidence" value="ECO:0007669"/>
    <property type="project" value="TreeGrafter"/>
</dbReference>
<gene>
    <name evidence="8" type="primary">cdhA</name>
    <name evidence="10" type="ordered locus">Metfor_1721</name>
</gene>
<evidence type="ECO:0000259" key="9">
    <source>
        <dbReference type="PROSITE" id="PS51379"/>
    </source>
</evidence>
<comment type="subunit">
    <text evidence="8">Heterotetramer of two alpha and two epsilon subunits. The ACDS complex is made up of alpha, epsilon, beta, gamma and delta subunits with a probable stoichiometry of (alpha(2)epsilon(2))(4)-beta(8)-(gamma(1)delta(1))(8).</text>
</comment>
<dbReference type="RefSeq" id="WP_015285711.1">
    <property type="nucleotide sequence ID" value="NC_019943.1"/>
</dbReference>
<dbReference type="GeneID" id="14308110"/>
<evidence type="ECO:0000256" key="1">
    <source>
        <dbReference type="ARBA" id="ARBA00022485"/>
    </source>
</evidence>
<feature type="binding site" evidence="8">
    <location>
        <position position="410"/>
    </location>
    <ligand>
        <name>[4Fe-4S] cluster</name>
        <dbReference type="ChEBI" id="CHEBI:49883"/>
        <label>3</label>
    </ligand>
</feature>
<dbReference type="Gene3D" id="1.10.8.190">
    <property type="entry name" value="Carbon monoxide dehydrogenase alpha subunit. Chain M, domain 1"/>
    <property type="match status" value="1"/>
</dbReference>
<evidence type="ECO:0000256" key="8">
    <source>
        <dbReference type="HAMAP-Rule" id="MF_01137"/>
    </source>
</evidence>
<dbReference type="Gene3D" id="3.30.70.20">
    <property type="match status" value="1"/>
</dbReference>
<proteinExistence type="inferred from homology"/>
<dbReference type="Gene3D" id="3.40.50.2030">
    <property type="match status" value="2"/>
</dbReference>
<dbReference type="GO" id="GO:0042542">
    <property type="term" value="P:response to hydrogen peroxide"/>
    <property type="evidence" value="ECO:0007669"/>
    <property type="project" value="TreeGrafter"/>
</dbReference>
<feature type="binding site" evidence="8">
    <location>
        <position position="451"/>
    </location>
    <ligand>
        <name>[4Fe-4S] cluster</name>
        <dbReference type="ChEBI" id="CHEBI:49883"/>
        <label>4</label>
    </ligand>
</feature>
<dbReference type="HAMAP" id="MF_01137">
    <property type="entry name" value="CdhA"/>
    <property type="match status" value="1"/>
</dbReference>
<feature type="binding site" evidence="8">
    <location>
        <position position="455"/>
    </location>
    <ligand>
        <name>[4Fe-4S] cluster</name>
        <dbReference type="ChEBI" id="CHEBI:49883"/>
        <label>3</label>
    </ligand>
</feature>
<dbReference type="InParanoid" id="L0HHF5"/>
<evidence type="ECO:0000256" key="2">
    <source>
        <dbReference type="ARBA" id="ARBA00022596"/>
    </source>
</evidence>
<feature type="binding site" evidence="8">
    <location>
        <position position="72"/>
    </location>
    <ligand>
        <name>[4Fe-4S] cluster</name>
        <dbReference type="ChEBI" id="CHEBI:49883"/>
        <label>2</label>
    </ligand>
</feature>
<feature type="binding site" evidence="8">
    <location>
        <position position="69"/>
    </location>
    <ligand>
        <name>[4Fe-4S] cluster</name>
        <dbReference type="ChEBI" id="CHEBI:49883"/>
        <label>1</label>
        <note>ligand shared between dimeric partners</note>
    </ligand>
</feature>
<feature type="domain" description="4Fe-4S ferredoxin-type" evidence="9">
    <location>
        <begin position="396"/>
        <end position="427"/>
    </location>
</feature>
<dbReference type="AlphaFoldDB" id="L0HHF5"/>
<keyword evidence="7 8" id="KW-0411">Iron-sulfur</keyword>
<feature type="binding site" evidence="8">
    <location>
        <position position="413"/>
    </location>
    <ligand>
        <name>[4Fe-4S] cluster</name>
        <dbReference type="ChEBI" id="CHEBI:49883"/>
        <label>3</label>
    </ligand>
</feature>
<dbReference type="Pfam" id="PF03063">
    <property type="entry name" value="Prismane"/>
    <property type="match status" value="2"/>
</dbReference>
<reference evidence="10 11" key="2">
    <citation type="journal article" date="2014" name="Genome Announc.">
        <title>Complete Genome Sequence of Methanoregula formicica SMSPT, a Mesophilic Hydrogenotrophic Methanogen Isolated from a Methanogenic Upflow Anaerobic Sludge Blanket Reactor.</title>
        <authorList>
            <person name="Yamamoto K."/>
            <person name="Tamaki H."/>
            <person name="Cadillo-Quiroz H."/>
            <person name="Imachi H."/>
            <person name="Kyrpides N."/>
            <person name="Woyke T."/>
            <person name="Goodwin L."/>
            <person name="Zinder S.H."/>
            <person name="Kamagata Y."/>
            <person name="Liu W.T."/>
        </authorList>
    </citation>
    <scope>NUCLEOTIDE SEQUENCE [LARGE SCALE GENOMIC DNA]</scope>
    <source>
        <strain evidence="11">DSM 22288 / NBRC 105244 / SMSP</strain>
    </source>
</reference>
<keyword evidence="4" id="KW-0677">Repeat</keyword>
<evidence type="ECO:0000313" key="11">
    <source>
        <dbReference type="Proteomes" id="UP000010824"/>
    </source>
</evidence>
<feature type="binding site" evidence="8">
    <location>
        <position position="407"/>
    </location>
    <ligand>
        <name>[4Fe-4S] cluster</name>
        <dbReference type="ChEBI" id="CHEBI:49883"/>
        <label>3</label>
    </ligand>
</feature>
<feature type="binding site" evidence="8">
    <location>
        <position position="448"/>
    </location>
    <ligand>
        <name>[4Fe-4S] cluster</name>
        <dbReference type="ChEBI" id="CHEBI:49883"/>
        <label>4</label>
    </ligand>
</feature>
<accession>L0HHF5</accession>
<dbReference type="PROSITE" id="PS51379">
    <property type="entry name" value="4FE4S_FER_2"/>
    <property type="match status" value="2"/>
</dbReference>
<dbReference type="InterPro" id="IPR016099">
    <property type="entry name" value="Prismane-like_a/b-sand"/>
</dbReference>
<evidence type="ECO:0000256" key="7">
    <source>
        <dbReference type="ARBA" id="ARBA00023014"/>
    </source>
</evidence>
<feature type="binding site" evidence="8">
    <location>
        <position position="577"/>
    </location>
    <ligand>
        <name>[Ni-4Fe-4S] cluster</name>
        <dbReference type="ChEBI" id="CHEBI:47739"/>
    </ligand>
</feature>
<feature type="binding site" evidence="8">
    <location>
        <position position="113"/>
    </location>
    <ligand>
        <name>CO</name>
        <dbReference type="ChEBI" id="CHEBI:17245"/>
    </ligand>
</feature>
<dbReference type="InterPro" id="IPR011254">
    <property type="entry name" value="Prismane-like_sf"/>
</dbReference>
<feature type="domain" description="4Fe-4S ferredoxin-type" evidence="9">
    <location>
        <begin position="433"/>
        <end position="465"/>
    </location>
</feature>
<reference evidence="11" key="1">
    <citation type="submission" date="2011-12" db="EMBL/GenBank/DDBJ databases">
        <title>Complete sequence of Methanoregula formicicum SMSP.</title>
        <authorList>
            <person name="Lucas S."/>
            <person name="Han J."/>
            <person name="Lapidus A."/>
            <person name="Cheng J.-F."/>
            <person name="Goodwin L."/>
            <person name="Pitluck S."/>
            <person name="Peters L."/>
            <person name="Ovchinnikova G."/>
            <person name="Teshima H."/>
            <person name="Detter J.C."/>
            <person name="Han C."/>
            <person name="Tapia R."/>
            <person name="Land M."/>
            <person name="Hauser L."/>
            <person name="Kyrpides N."/>
            <person name="Ivanova N."/>
            <person name="Pagani I."/>
            <person name="Imachi H."/>
            <person name="Tamaki H."/>
            <person name="Sekiguchi Y."/>
            <person name="Kamagata Y."/>
            <person name="Cadillo-Quiroz H."/>
            <person name="Zinder S."/>
            <person name="Liu W.-T."/>
            <person name="Woyke T."/>
        </authorList>
    </citation>
    <scope>NUCLEOTIDE SEQUENCE [LARGE SCALE GENOMIC DNA]</scope>
    <source>
        <strain evidence="11">DSM 22288 / NBRC 105244 / SMSP</strain>
    </source>
</reference>
<evidence type="ECO:0000256" key="3">
    <source>
        <dbReference type="ARBA" id="ARBA00022723"/>
    </source>
</evidence>
<dbReference type="EC" id="1.2.7.4" evidence="8"/>
<feature type="binding site" evidence="8">
    <location>
        <position position="417"/>
    </location>
    <ligand>
        <name>[4Fe-4S] cluster</name>
        <dbReference type="ChEBI" id="CHEBI:49883"/>
        <label>4</label>
    </ligand>
</feature>
<sequence>MSRKSVSFSIKEINSDLAQFRDLTVSIGAITRERWDEPMGPSPFPSLTTLRPWDRRLLSRYKPFYMPFCDLCCLCTYGKCDLTGSKKGACGISMPAQQSRIVLLAACVGAATHTSHAREILTHTIETFGRECKINVGGTGVEVEAPITRLVCGIKPETLGDLEPVLDYCENQLTQLLAVTHTGQEGSSLDFESKVFHTGMIDHLGMEVADIAQVSALGFPKADPESPLADLGLGTIDAKKPVILVIGHNVPPAAAIIDYLRDHGNAGDVEVTGICCTALDLTRYAPKAKVVGPISWQLRYIRSGVPDVIVVDEQCIRTDTLTESEKIHAPLIATSEKNCLGLPDMTDEPAEAIVAAFTHGDITGALILDAEKVGEVASRVALAVHPKRKKRGSIPTKHQVAEMAKKCTLCMQCRRACPNDLPVAQAVKLAASGNLSGLDELYDECLGCGRCESACKQKLPVHTLIVAAAEKQTLDETYCLRTGRGAIQDIEIRKVGGPIVLGEIPGVVAFVGCANFPKGSREVAEMVAEFAKRRYIVCTSGCAAMSAGMYRNDEGKTVYEQFSGAFEAGGVVNVGSCVSNAHIAGAAIKIASIFAKRPLRGNYEEIADYVYNRVGAVGVAWGAMSQKAAAIAAGFWRLGIPVIVGPHGTKYRRMLLGRADRDSDWMVHDARTGESVYGGPVPEHLFIAAETKEEAMVLIAKLAMRPNDTGKGRANKLANYIDLHKRHVGGMPSDVYRLVRTPADIPLTLKDEVDAHLAEHDWKESAIPDPTLLSRMVHSRKVA</sequence>
<dbReference type="NCBIfam" id="TIGR00314">
    <property type="entry name" value="cdhA"/>
    <property type="match status" value="1"/>
</dbReference>
<dbReference type="PANTHER" id="PTHR30109:SF6">
    <property type="entry name" value="ACETYL-COA DECARBONYLASE_SYNTHASE COMPLEX SUBUNIT ALPHA"/>
    <property type="match status" value="1"/>
</dbReference>
<feature type="binding site" evidence="8">
    <location>
        <position position="513"/>
    </location>
    <ligand>
        <name>[Ni-4Fe-4S] cluster</name>
        <dbReference type="ChEBI" id="CHEBI:47739"/>
    </ligand>
</feature>
<dbReference type="Proteomes" id="UP000010824">
    <property type="component" value="Chromosome"/>
</dbReference>
<keyword evidence="3 8" id="KW-0479">Metal-binding</keyword>
<dbReference type="PROSITE" id="PS00198">
    <property type="entry name" value="4FE4S_FER_1"/>
    <property type="match status" value="1"/>
</dbReference>
<feature type="binding site" evidence="8">
    <location>
        <position position="445"/>
    </location>
    <ligand>
        <name>[4Fe-4S] cluster</name>
        <dbReference type="ChEBI" id="CHEBI:49883"/>
        <label>4</label>
    </ligand>
</feature>
<dbReference type="InterPro" id="IPR004137">
    <property type="entry name" value="HCP/CODH"/>
</dbReference>
<name>L0HHF5_METFS</name>
<feature type="binding site" evidence="8">
    <location>
        <position position="542"/>
    </location>
    <ligand>
        <name>[Ni-4Fe-4S] cluster</name>
        <dbReference type="ChEBI" id="CHEBI:47739"/>
    </ligand>
</feature>
<feature type="binding site" evidence="8">
    <location>
        <position position="248"/>
    </location>
    <ligand>
        <name>[Ni-4Fe-4S] cluster</name>
        <dbReference type="ChEBI" id="CHEBI:47739"/>
    </ligand>
</feature>
<dbReference type="InterPro" id="IPR017900">
    <property type="entry name" value="4Fe4S_Fe_S_CS"/>
</dbReference>
<dbReference type="GO" id="GO:0051539">
    <property type="term" value="F:4 iron, 4 sulfur cluster binding"/>
    <property type="evidence" value="ECO:0007669"/>
    <property type="project" value="UniProtKB-KW"/>
</dbReference>
<keyword evidence="5 8" id="KW-0560">Oxidoreductase</keyword>
<keyword evidence="6 8" id="KW-0408">Iron</keyword>
<keyword evidence="2 8" id="KW-0533">Nickel</keyword>
<dbReference type="GO" id="GO:0005506">
    <property type="term" value="F:iron ion binding"/>
    <property type="evidence" value="ECO:0007669"/>
    <property type="project" value="UniProtKB-UniRule"/>
</dbReference>
<keyword evidence="1 8" id="KW-0004">4Fe-4S</keyword>
<dbReference type="InterPro" id="IPR017896">
    <property type="entry name" value="4Fe4S_Fe-S-bd"/>
</dbReference>
<feature type="binding site" evidence="8">
    <location>
        <position position="73"/>
    </location>
    <ligand>
        <name>[4Fe-4S] cluster</name>
        <dbReference type="ChEBI" id="CHEBI:49883"/>
        <label>1</label>
        <note>ligand shared between dimeric partners</note>
    </ligand>
</feature>
<keyword evidence="11" id="KW-1185">Reference proteome</keyword>
<dbReference type="STRING" id="593750.Metfor_1721"/>
<feature type="binding site" evidence="8">
    <location>
        <position position="75"/>
    </location>
    <ligand>
        <name>[4Fe-4S] cluster</name>
        <dbReference type="ChEBI" id="CHEBI:49883"/>
        <label>2</label>
    </ligand>
</feature>
<comment type="domain">
    <text evidence="8">Cluster B is an all-cysteinyl-liganded 4Fe-4S cluster; cluster C is a mixed Ni-Fe-S cluster which is the active site of CO oxidation. Cluster D is also an all-cysteinyl-liganded 4Fe-4S cluster that bridges the two subunits of the CODH dimer. Contains two additional 4Fe-4S clusters, dubbed E and F, that probably transport electrons from ferredoxin to the B cluster.</text>
</comment>
<dbReference type="KEGG" id="mfo:Metfor_1721"/>
<evidence type="ECO:0000313" key="10">
    <source>
        <dbReference type="EMBL" id="AGB02748.1"/>
    </source>
</evidence>
<feature type="binding site" evidence="8">
    <location>
        <position position="276"/>
    </location>
    <ligand>
        <name>[Ni-4Fe-4S] cluster</name>
        <dbReference type="ChEBI" id="CHEBI:47739"/>
    </ligand>
</feature>
<dbReference type="EMBL" id="CP003167">
    <property type="protein sequence ID" value="AGB02748.1"/>
    <property type="molecule type" value="Genomic_DNA"/>
</dbReference>
<dbReference type="SUPFAM" id="SSF56821">
    <property type="entry name" value="Prismane protein-like"/>
    <property type="match status" value="1"/>
</dbReference>
<evidence type="ECO:0000256" key="6">
    <source>
        <dbReference type="ARBA" id="ARBA00023004"/>
    </source>
</evidence>
<dbReference type="GO" id="GO:0043885">
    <property type="term" value="F:anaerobic carbon-monoxide dehydrogenase activity"/>
    <property type="evidence" value="ECO:0007669"/>
    <property type="project" value="UniProtKB-UniRule"/>
</dbReference>
<comment type="similarity">
    <text evidence="8">Belongs to the Ni-containing carbon monoxide dehydrogenase family.</text>
</comment>
<dbReference type="GO" id="GO:0004601">
    <property type="term" value="F:peroxidase activity"/>
    <property type="evidence" value="ECO:0007669"/>
    <property type="project" value="TreeGrafter"/>
</dbReference>
<dbReference type="PANTHER" id="PTHR30109">
    <property type="entry name" value="HYDROXYLAMINE REDUCTASE"/>
    <property type="match status" value="1"/>
</dbReference>
<evidence type="ECO:0000256" key="4">
    <source>
        <dbReference type="ARBA" id="ARBA00022737"/>
    </source>
</evidence>
<feature type="binding site" evidence="8">
    <location>
        <position position="315"/>
    </location>
    <ligand>
        <name>[Ni-4Fe-4S] cluster</name>
        <dbReference type="ChEBI" id="CHEBI:47739"/>
    </ligand>
</feature>
<evidence type="ECO:0000256" key="5">
    <source>
        <dbReference type="ARBA" id="ARBA00023002"/>
    </source>
</evidence>
<dbReference type="GO" id="GO:0016151">
    <property type="term" value="F:nickel cation binding"/>
    <property type="evidence" value="ECO:0007669"/>
    <property type="project" value="UniProtKB-UniRule"/>
</dbReference>
<dbReference type="FunCoup" id="L0HHF5">
    <property type="interactions" value="71"/>
</dbReference>
<protein>
    <recommendedName>
        <fullName evidence="8">Acetyl-CoA decarbonylase/synthase complex subunit alpha</fullName>
        <shortName evidence="8">ACDS complex subunit alpha</shortName>
        <ecNumber evidence="8">1.2.7.4</ecNumber>
    </recommendedName>
    <alternativeName>
        <fullName evidence="8">ACDS complex carbon monoxide dehydrogenase subunit alpha</fullName>
        <shortName evidence="8">ACDS CODH subunit alpha</shortName>
    </alternativeName>
</protein>
<dbReference type="InterPro" id="IPR004460">
    <property type="entry name" value="CdhA"/>
</dbReference>
<comment type="cofactor">
    <cofactor evidence="8">
        <name>[Ni-4Fe-4S] cluster</name>
        <dbReference type="ChEBI" id="CHEBI:47739"/>
    </cofactor>
    <text evidence="8">Binds 2 [Ni-4Fe-4S] clusters per heterotetramer.</text>
</comment>
<comment type="catalytic activity">
    <reaction evidence="8">
        <text>CO + 2 oxidized [2Fe-2S]-[ferredoxin] + H2O = 2 reduced [2Fe-2S]-[ferredoxin] + CO2 + 2 H(+)</text>
        <dbReference type="Rhea" id="RHEA:21040"/>
        <dbReference type="Rhea" id="RHEA-COMP:10000"/>
        <dbReference type="Rhea" id="RHEA-COMP:10001"/>
        <dbReference type="ChEBI" id="CHEBI:15377"/>
        <dbReference type="ChEBI" id="CHEBI:15378"/>
        <dbReference type="ChEBI" id="CHEBI:16526"/>
        <dbReference type="ChEBI" id="CHEBI:17245"/>
        <dbReference type="ChEBI" id="CHEBI:33737"/>
        <dbReference type="ChEBI" id="CHEBI:33738"/>
        <dbReference type="EC" id="1.2.7.4"/>
    </reaction>
</comment>
<dbReference type="SUPFAM" id="SSF46548">
    <property type="entry name" value="alpha-helical ferredoxin"/>
    <property type="match status" value="1"/>
</dbReference>
<organism evidence="10 11">
    <name type="scientific">Methanoregula formicica (strain DSM 22288 / NBRC 105244 / SMSP)</name>
    <dbReference type="NCBI Taxonomy" id="593750"/>
    <lineage>
        <taxon>Archaea</taxon>
        <taxon>Methanobacteriati</taxon>
        <taxon>Methanobacteriota</taxon>
        <taxon>Stenosarchaea group</taxon>
        <taxon>Methanomicrobia</taxon>
        <taxon>Methanomicrobiales</taxon>
        <taxon>Methanoregulaceae</taxon>
        <taxon>Methanoregula</taxon>
    </lineage>
</organism>
<dbReference type="GO" id="GO:0006084">
    <property type="term" value="P:acetyl-CoA metabolic process"/>
    <property type="evidence" value="ECO:0007669"/>
    <property type="project" value="InterPro"/>
</dbReference>
<feature type="binding site" evidence="8">
    <location>
        <position position="80"/>
    </location>
    <ligand>
        <name>[4Fe-4S] cluster</name>
        <dbReference type="ChEBI" id="CHEBI:49883"/>
        <label>2</label>
    </ligand>
</feature>